<dbReference type="CDD" id="cd11528">
    <property type="entry name" value="NTP-PPase_MazG_Nterm"/>
    <property type="match status" value="1"/>
</dbReference>
<dbReference type="EMBL" id="CP089291">
    <property type="protein sequence ID" value="UOF91820.1"/>
    <property type="molecule type" value="Genomic_DNA"/>
</dbReference>
<dbReference type="CDD" id="cd11723">
    <property type="entry name" value="YabN_N_like"/>
    <property type="match status" value="1"/>
</dbReference>
<evidence type="ECO:0000259" key="2">
    <source>
        <dbReference type="Pfam" id="PF03819"/>
    </source>
</evidence>
<dbReference type="Gene3D" id="1.10.287.1080">
    <property type="entry name" value="MazG-like"/>
    <property type="match status" value="2"/>
</dbReference>
<sequence>MKIIQVVGLGPGSIDTIPVGSLEILRQASHIILRTERHPIVEQLRKQGIRFSTCDDLYDSKPTFSEVYQSIVDRLFFQVEQFHQIVYAVPGHPGIAETTVKRLKEQAKQRNICIEIGPGKSFLDDLLEKVGVDPADGLLLLDGTDLQAHMLDPGIATLIMQVYNRDVASDVKLTLMEQYPDEYQVVMAHSVGINDKEQFVKCPLYEIDRLADIDHLTTLFVPATTDASIINRQFSTLIDIVRQLRSPEGCPWDRKQTHQTLRKYMLEEAYEVADAIDRDVPADLCEELGDVLLQVALHSQIGTEEGTFTIHDTIASINEKMIRRHPHVFSDMHVQSAVQVIQNWEQIKQQEKAEKGQVADSSFLHSIPSILPAMQMAYQLQKKAAMVGFEWEAIEDVKKKVKEEWAELWEAVERNDETSIQHEFGDLLFAAINLARYLKLDPESALASTNQKFRNRFSYIEKQLANAGIKLGESSLEKMDKLWNEAKKFEQTE</sequence>
<name>A0ABY4CMZ8_9BACL</name>
<dbReference type="GO" id="GO:0047429">
    <property type="term" value="F:nucleoside triphosphate diphosphatase activity"/>
    <property type="evidence" value="ECO:0007669"/>
    <property type="project" value="UniProtKB-EC"/>
</dbReference>
<feature type="domain" description="Tetrapyrrole methylase" evidence="1">
    <location>
        <begin position="6"/>
        <end position="207"/>
    </location>
</feature>
<dbReference type="Gene3D" id="3.40.1010.10">
    <property type="entry name" value="Cobalt-precorrin-4 Transmethylase, Domain 1"/>
    <property type="match status" value="1"/>
</dbReference>
<accession>A0ABY4CMZ8</accession>
<reference evidence="3" key="1">
    <citation type="submission" date="2021-12" db="EMBL/GenBank/DDBJ databases">
        <title>Alicyclobacillaceae gen. nov., sp. nov., isolated from chalcocite enrichment system.</title>
        <authorList>
            <person name="Jiang Z."/>
        </authorList>
    </citation>
    <scope>NUCLEOTIDE SEQUENCE</scope>
    <source>
        <strain evidence="3">MYW30-H2</strain>
    </source>
</reference>
<dbReference type="InterPro" id="IPR004518">
    <property type="entry name" value="MazG-like_dom"/>
</dbReference>
<organism evidence="3 4">
    <name type="scientific">Fodinisporobacter ferrooxydans</name>
    <dbReference type="NCBI Taxonomy" id="2901836"/>
    <lineage>
        <taxon>Bacteria</taxon>
        <taxon>Bacillati</taxon>
        <taxon>Bacillota</taxon>
        <taxon>Bacilli</taxon>
        <taxon>Bacillales</taxon>
        <taxon>Alicyclobacillaceae</taxon>
        <taxon>Fodinisporobacter</taxon>
    </lineage>
</organism>
<dbReference type="PANTHER" id="PTHR30522">
    <property type="entry name" value="NUCLEOSIDE TRIPHOSPHATE PYROPHOSPHOHYDROLASE"/>
    <property type="match status" value="1"/>
</dbReference>
<feature type="domain" description="NTP pyrophosphohydrolase MazG-like" evidence="2">
    <location>
        <begin position="256"/>
        <end position="329"/>
    </location>
</feature>
<dbReference type="Pfam" id="PF03819">
    <property type="entry name" value="MazG"/>
    <property type="match status" value="2"/>
</dbReference>
<dbReference type="InterPro" id="IPR048011">
    <property type="entry name" value="NTP-PPase_MazG-like_C"/>
</dbReference>
<dbReference type="Pfam" id="PF00590">
    <property type="entry name" value="TP_methylase"/>
    <property type="match status" value="1"/>
</dbReference>
<dbReference type="InterPro" id="IPR048015">
    <property type="entry name" value="NTP-PPase_MazG-like_N"/>
</dbReference>
<dbReference type="InterPro" id="IPR024180">
    <property type="entry name" value="Tetrapyrrole_Mease/MazG_pred"/>
</dbReference>
<dbReference type="SUPFAM" id="SSF53790">
    <property type="entry name" value="Tetrapyrrole methylase"/>
    <property type="match status" value="1"/>
</dbReference>
<dbReference type="InterPro" id="IPR000878">
    <property type="entry name" value="4pyrrol_Mease"/>
</dbReference>
<dbReference type="InterPro" id="IPR035013">
    <property type="entry name" value="YabN_N"/>
</dbReference>
<keyword evidence="4" id="KW-1185">Reference proteome</keyword>
<protein>
    <submittedName>
        <fullName evidence="3">Nucleoside triphosphate pyrophosphohydrolase</fullName>
        <ecNumber evidence="3">3.6.1.9</ecNumber>
    </submittedName>
</protein>
<dbReference type="SUPFAM" id="SSF101386">
    <property type="entry name" value="all-alpha NTP pyrophosphatases"/>
    <property type="match status" value="2"/>
</dbReference>
<dbReference type="PANTHER" id="PTHR30522:SF0">
    <property type="entry name" value="NUCLEOSIDE TRIPHOSPHATE PYROPHOSPHOHYDROLASE"/>
    <property type="match status" value="1"/>
</dbReference>
<evidence type="ECO:0000259" key="1">
    <source>
        <dbReference type="Pfam" id="PF00590"/>
    </source>
</evidence>
<dbReference type="InterPro" id="IPR014777">
    <property type="entry name" value="4pyrrole_Mease_sub1"/>
</dbReference>
<dbReference type="PIRSF" id="PIRSF002845">
    <property type="entry name" value="Ttrprl_mtas_MazG"/>
    <property type="match status" value="1"/>
</dbReference>
<dbReference type="CDD" id="cd11529">
    <property type="entry name" value="NTP-PPase_MazG_Cterm"/>
    <property type="match status" value="1"/>
</dbReference>
<feature type="domain" description="NTP pyrophosphohydrolase MazG-like" evidence="2">
    <location>
        <begin position="395"/>
        <end position="456"/>
    </location>
</feature>
<evidence type="ECO:0000313" key="3">
    <source>
        <dbReference type="EMBL" id="UOF91820.1"/>
    </source>
</evidence>
<proteinExistence type="predicted"/>
<dbReference type="InterPro" id="IPR011551">
    <property type="entry name" value="NTP_PyrPHydrolase_MazG"/>
</dbReference>
<dbReference type="NCBIfam" id="TIGR00444">
    <property type="entry name" value="mazG"/>
    <property type="match status" value="1"/>
</dbReference>
<gene>
    <name evidence="3" type="primary">mazG</name>
    <name evidence="3" type="ORF">LSG31_06155</name>
</gene>
<evidence type="ECO:0000313" key="4">
    <source>
        <dbReference type="Proteomes" id="UP000830167"/>
    </source>
</evidence>
<dbReference type="RefSeq" id="WP_347438510.1">
    <property type="nucleotide sequence ID" value="NZ_CP089291.1"/>
</dbReference>
<dbReference type="InterPro" id="IPR035996">
    <property type="entry name" value="4pyrrol_Methylase_sf"/>
</dbReference>
<dbReference type="EC" id="3.6.1.9" evidence="3"/>
<keyword evidence="3" id="KW-0378">Hydrolase</keyword>
<dbReference type="NCBIfam" id="NF007113">
    <property type="entry name" value="PRK09562.1"/>
    <property type="match status" value="1"/>
</dbReference>
<dbReference type="Proteomes" id="UP000830167">
    <property type="component" value="Chromosome"/>
</dbReference>